<dbReference type="InterPro" id="IPR036390">
    <property type="entry name" value="WH_DNA-bd_sf"/>
</dbReference>
<dbReference type="GO" id="GO:0006355">
    <property type="term" value="P:regulation of DNA-templated transcription"/>
    <property type="evidence" value="ECO:0007669"/>
    <property type="project" value="InterPro"/>
</dbReference>
<evidence type="ECO:0000313" key="6">
    <source>
        <dbReference type="Proteomes" id="UP000501991"/>
    </source>
</evidence>
<reference evidence="5 6" key="1">
    <citation type="submission" date="2020-02" db="EMBL/GenBank/DDBJ databases">
        <title>Nitrogenibacter mangrovi gen. nov., sp. nov. isolated from mangrove sediment, a denitrifying betaproteobacterium.</title>
        <authorList>
            <person name="Liao H."/>
            <person name="Tian Y."/>
        </authorList>
    </citation>
    <scope>NUCLEOTIDE SEQUENCE [LARGE SCALE GENOMIC DNA]</scope>
    <source>
        <strain evidence="5 6">M9-3-2</strain>
    </source>
</reference>
<sequence>MPADLRAAAVWRAFGRGARLFALGAPPREMCFIAEGEVHLCRLSPDGTELVLQRARGSFLAEASVEADRYHCDAIAATPGRALVFPMREFRRGLAGCAVFRDQWMFHLMREVRKSRAQCERLGLRSARARILHYLETECPDGRLTLAGSKKAWAAELGLTHEALYRALARLVREGVIDVDERTVYRR</sequence>
<dbReference type="Gene3D" id="2.60.120.10">
    <property type="entry name" value="Jelly Rolls"/>
    <property type="match status" value="1"/>
</dbReference>
<protein>
    <submittedName>
        <fullName evidence="5">Crp/Fnr family transcriptional regulator</fullName>
    </submittedName>
</protein>
<dbReference type="SUPFAM" id="SSF51206">
    <property type="entry name" value="cAMP-binding domain-like"/>
    <property type="match status" value="1"/>
</dbReference>
<evidence type="ECO:0000256" key="1">
    <source>
        <dbReference type="ARBA" id="ARBA00023015"/>
    </source>
</evidence>
<accession>A0A6C1B2L5</accession>
<keyword evidence="1" id="KW-0805">Transcription regulation</keyword>
<dbReference type="EMBL" id="CP048836">
    <property type="protein sequence ID" value="QID16590.1"/>
    <property type="molecule type" value="Genomic_DNA"/>
</dbReference>
<dbReference type="SUPFAM" id="SSF46785">
    <property type="entry name" value="Winged helix' DNA-binding domain"/>
    <property type="match status" value="1"/>
</dbReference>
<evidence type="ECO:0000259" key="4">
    <source>
        <dbReference type="PROSITE" id="PS50042"/>
    </source>
</evidence>
<dbReference type="InterPro" id="IPR012318">
    <property type="entry name" value="HTH_CRP"/>
</dbReference>
<dbReference type="InterPro" id="IPR014710">
    <property type="entry name" value="RmlC-like_jellyroll"/>
</dbReference>
<feature type="domain" description="Cyclic nucleotide-binding" evidence="4">
    <location>
        <begin position="14"/>
        <end position="111"/>
    </location>
</feature>
<dbReference type="Pfam" id="PF13545">
    <property type="entry name" value="HTH_Crp_2"/>
    <property type="match status" value="1"/>
</dbReference>
<dbReference type="InterPro" id="IPR018490">
    <property type="entry name" value="cNMP-bd_dom_sf"/>
</dbReference>
<dbReference type="RefSeq" id="WP_173763759.1">
    <property type="nucleotide sequence ID" value="NZ_CP048836.1"/>
</dbReference>
<dbReference type="AlphaFoldDB" id="A0A6C1B2L5"/>
<dbReference type="Proteomes" id="UP000501991">
    <property type="component" value="Chromosome"/>
</dbReference>
<keyword evidence="6" id="KW-1185">Reference proteome</keyword>
<dbReference type="CDD" id="cd00038">
    <property type="entry name" value="CAP_ED"/>
    <property type="match status" value="1"/>
</dbReference>
<keyword evidence="3" id="KW-0804">Transcription</keyword>
<dbReference type="GO" id="GO:0003677">
    <property type="term" value="F:DNA binding"/>
    <property type="evidence" value="ECO:0007669"/>
    <property type="project" value="UniProtKB-KW"/>
</dbReference>
<dbReference type="PROSITE" id="PS50042">
    <property type="entry name" value="CNMP_BINDING_3"/>
    <property type="match status" value="1"/>
</dbReference>
<evidence type="ECO:0000256" key="2">
    <source>
        <dbReference type="ARBA" id="ARBA00023125"/>
    </source>
</evidence>
<organism evidence="5 6">
    <name type="scientific">Nitrogeniibacter mangrovi</name>
    <dbReference type="NCBI Taxonomy" id="2016596"/>
    <lineage>
        <taxon>Bacteria</taxon>
        <taxon>Pseudomonadati</taxon>
        <taxon>Pseudomonadota</taxon>
        <taxon>Betaproteobacteria</taxon>
        <taxon>Rhodocyclales</taxon>
        <taxon>Zoogloeaceae</taxon>
        <taxon>Nitrogeniibacter</taxon>
    </lineage>
</organism>
<gene>
    <name evidence="5" type="ORF">G3580_02475</name>
</gene>
<evidence type="ECO:0000256" key="3">
    <source>
        <dbReference type="ARBA" id="ARBA00023163"/>
    </source>
</evidence>
<evidence type="ECO:0000313" key="5">
    <source>
        <dbReference type="EMBL" id="QID16590.1"/>
    </source>
</evidence>
<proteinExistence type="predicted"/>
<dbReference type="KEGG" id="azq:G3580_02475"/>
<dbReference type="Pfam" id="PF00027">
    <property type="entry name" value="cNMP_binding"/>
    <property type="match status" value="1"/>
</dbReference>
<name>A0A6C1B2L5_9RHOO</name>
<dbReference type="InterPro" id="IPR000595">
    <property type="entry name" value="cNMP-bd_dom"/>
</dbReference>
<keyword evidence="2" id="KW-0238">DNA-binding</keyword>